<protein>
    <submittedName>
        <fullName evidence="1">(California timema) hypothetical protein</fullName>
    </submittedName>
</protein>
<gene>
    <name evidence="1" type="ORF">TCMB3V08_LOCUS994</name>
</gene>
<reference evidence="1" key="1">
    <citation type="submission" date="2020-11" db="EMBL/GenBank/DDBJ databases">
        <authorList>
            <person name="Tran Van P."/>
        </authorList>
    </citation>
    <scope>NUCLEOTIDE SEQUENCE</scope>
</reference>
<accession>A0A7R9IWK6</accession>
<organism evidence="1">
    <name type="scientific">Timema californicum</name>
    <name type="common">California timema</name>
    <name type="synonym">Walking stick</name>
    <dbReference type="NCBI Taxonomy" id="61474"/>
    <lineage>
        <taxon>Eukaryota</taxon>
        <taxon>Metazoa</taxon>
        <taxon>Ecdysozoa</taxon>
        <taxon>Arthropoda</taxon>
        <taxon>Hexapoda</taxon>
        <taxon>Insecta</taxon>
        <taxon>Pterygota</taxon>
        <taxon>Neoptera</taxon>
        <taxon>Polyneoptera</taxon>
        <taxon>Phasmatodea</taxon>
        <taxon>Timematodea</taxon>
        <taxon>Timematoidea</taxon>
        <taxon>Timematidae</taxon>
        <taxon>Timema</taxon>
    </lineage>
</organism>
<dbReference type="AlphaFoldDB" id="A0A7R9IWK6"/>
<name>A0A7R9IWK6_TIMCA</name>
<evidence type="ECO:0000313" key="1">
    <source>
        <dbReference type="EMBL" id="CAD7568225.1"/>
    </source>
</evidence>
<proteinExistence type="predicted"/>
<dbReference type="EMBL" id="OE179268">
    <property type="protein sequence ID" value="CAD7568225.1"/>
    <property type="molecule type" value="Genomic_DNA"/>
</dbReference>
<sequence length="457" mass="50801">MLGMGKQGEMNLVYESNGKTRDWMCLEVQTERGKQEVMSLEAEGDWRVCLGHLAATVASLDILLALHRGSEDGTRRRVLHPIHRDEPLHHVRDSHSRLLRACVGHVHPVLAHLARDGETTEGPAESPGWQEGQQQEVHLKVASTFMSSTVSTRPISRYSVPLCLLQPARGPPPVSKRSTSRYPVPLCLLQSAQDPYPGIQYLYAFYSQQEVHLQLAQDPYPGIQYLYAFYSQQEVYLKSTQDLSPGIQYLYVFYCQQEVHLQVAVHPTEIRTSISPSSAVELNTTSALANYATEAGLITLSCTVSKRSSFGLPVPLCFYSHHKVNLQVASNFLYSMSAISIPPGIQYNSLLQSSNRSTSRFVLQRNTTDTPCGSHSTDDQKIFPHKLVRRYFKVGRCGSLARATRGVVMRTVAGAVEAAVIPRAVYWDTTQMGAHPYDDQPLWPLNAVLVALGVPQG</sequence>